<evidence type="ECO:0000256" key="2">
    <source>
        <dbReference type="ARBA" id="ARBA00022827"/>
    </source>
</evidence>
<dbReference type="PANTHER" id="PTHR42659:SF2">
    <property type="entry name" value="XANTHINE DEHYDROGENASE SUBUNIT C-RELATED"/>
    <property type="match status" value="1"/>
</dbReference>
<dbReference type="InterPro" id="IPR016166">
    <property type="entry name" value="FAD-bd_PCMH"/>
</dbReference>
<evidence type="ECO:0000313" key="5">
    <source>
        <dbReference type="EMBL" id="MFC0471109.1"/>
    </source>
</evidence>
<dbReference type="InterPro" id="IPR002346">
    <property type="entry name" value="Mopterin_DH_FAD-bd"/>
</dbReference>
<dbReference type="InterPro" id="IPR005107">
    <property type="entry name" value="CO_DH_flav_C"/>
</dbReference>
<dbReference type="EMBL" id="JBHLUX010000030">
    <property type="protein sequence ID" value="MFC0471109.1"/>
    <property type="molecule type" value="Genomic_DNA"/>
</dbReference>
<keyword evidence="6" id="KW-1185">Reference proteome</keyword>
<dbReference type="SUPFAM" id="SSF56176">
    <property type="entry name" value="FAD-binding/transporter-associated domain-like"/>
    <property type="match status" value="1"/>
</dbReference>
<dbReference type="RefSeq" id="WP_335958732.1">
    <property type="nucleotide sequence ID" value="NZ_JAXBLX010000002.1"/>
</dbReference>
<evidence type="ECO:0000256" key="3">
    <source>
        <dbReference type="ARBA" id="ARBA00023002"/>
    </source>
</evidence>
<dbReference type="SUPFAM" id="SSF55447">
    <property type="entry name" value="CO dehydrogenase flavoprotein C-terminal domain-like"/>
    <property type="match status" value="1"/>
</dbReference>
<protein>
    <submittedName>
        <fullName evidence="5">FAD binding domain-containing protein</fullName>
    </submittedName>
</protein>
<organism evidence="5 6">
    <name type="scientific">Halalkalibacter kiskunsagensis</name>
    <dbReference type="NCBI Taxonomy" id="1548599"/>
    <lineage>
        <taxon>Bacteria</taxon>
        <taxon>Bacillati</taxon>
        <taxon>Bacillota</taxon>
        <taxon>Bacilli</taxon>
        <taxon>Bacillales</taxon>
        <taxon>Bacillaceae</taxon>
        <taxon>Halalkalibacter</taxon>
    </lineage>
</organism>
<dbReference type="Gene3D" id="3.30.390.50">
    <property type="entry name" value="CO dehydrogenase flavoprotein, C-terminal domain"/>
    <property type="match status" value="1"/>
</dbReference>
<dbReference type="InterPro" id="IPR036318">
    <property type="entry name" value="FAD-bd_PCMH-like_sf"/>
</dbReference>
<evidence type="ECO:0000313" key="6">
    <source>
        <dbReference type="Proteomes" id="UP001589838"/>
    </source>
</evidence>
<keyword evidence="1" id="KW-0285">Flavoprotein</keyword>
<evidence type="ECO:0000256" key="1">
    <source>
        <dbReference type="ARBA" id="ARBA00022630"/>
    </source>
</evidence>
<keyword evidence="3" id="KW-0560">Oxidoreductase</keyword>
<feature type="domain" description="FAD-binding PCMH-type" evidence="4">
    <location>
        <begin position="1"/>
        <end position="181"/>
    </location>
</feature>
<dbReference type="InterPro" id="IPR016169">
    <property type="entry name" value="FAD-bd_PCMH_sub2"/>
</dbReference>
<dbReference type="InterPro" id="IPR036683">
    <property type="entry name" value="CO_DH_flav_C_dom_sf"/>
</dbReference>
<dbReference type="PROSITE" id="PS51387">
    <property type="entry name" value="FAD_PCMH"/>
    <property type="match status" value="1"/>
</dbReference>
<dbReference type="Pfam" id="PF03450">
    <property type="entry name" value="CO_deh_flav_C"/>
    <property type="match status" value="1"/>
</dbReference>
<sequence>MLTAQKIWSPTNLKEAWEIQNHIGIGEYCLVSGGTWLRTQWEANLREMSTNLISLEKIAEMQEVTEQLAFGKREIVIGAQVTLANCIESELMQTYLPSLVKACRRIAAPSIRNQATIGGNIYTAAGDTIPVFLIYEAKLRWFNGQTIETEPLEQWLITLQANQFKRDNRMLVGLTIEVEAQDDFSFFIKVGRRETFTASLVTVAGKGTVDNNGLFGSVLLAAGGGPVPARLSATELATCNRSGSTELFKSIYKSITTEFEATTDAFASAEYKKTVVANLLVSELFDRWEKNHLGGVTNVAGS</sequence>
<dbReference type="SMART" id="SM01092">
    <property type="entry name" value="CO_deh_flav_C"/>
    <property type="match status" value="1"/>
</dbReference>
<dbReference type="InterPro" id="IPR051312">
    <property type="entry name" value="Diverse_Substr_Oxidored"/>
</dbReference>
<keyword evidence="2" id="KW-0274">FAD</keyword>
<name>A0ABV6KCR9_9BACI</name>
<accession>A0ABV6KCR9</accession>
<proteinExistence type="predicted"/>
<gene>
    <name evidence="5" type="ORF">ACFFHM_11600</name>
</gene>
<evidence type="ECO:0000259" key="4">
    <source>
        <dbReference type="PROSITE" id="PS51387"/>
    </source>
</evidence>
<reference evidence="5 6" key="1">
    <citation type="submission" date="2024-09" db="EMBL/GenBank/DDBJ databases">
        <authorList>
            <person name="Sun Q."/>
            <person name="Mori K."/>
        </authorList>
    </citation>
    <scope>NUCLEOTIDE SEQUENCE [LARGE SCALE GENOMIC DNA]</scope>
    <source>
        <strain evidence="5 6">NCAIM B.02610</strain>
    </source>
</reference>
<dbReference type="PANTHER" id="PTHR42659">
    <property type="entry name" value="XANTHINE DEHYDROGENASE SUBUNIT C-RELATED"/>
    <property type="match status" value="1"/>
</dbReference>
<comment type="caution">
    <text evidence="5">The sequence shown here is derived from an EMBL/GenBank/DDBJ whole genome shotgun (WGS) entry which is preliminary data.</text>
</comment>
<dbReference type="Pfam" id="PF00941">
    <property type="entry name" value="FAD_binding_5"/>
    <property type="match status" value="1"/>
</dbReference>
<dbReference type="Gene3D" id="3.30.465.10">
    <property type="match status" value="1"/>
</dbReference>
<dbReference type="Proteomes" id="UP001589838">
    <property type="component" value="Unassembled WGS sequence"/>
</dbReference>